<gene>
    <name evidence="1" type="ORF">LMG032447_00153</name>
</gene>
<proteinExistence type="predicted"/>
<evidence type="ECO:0000313" key="1">
    <source>
        <dbReference type="EMBL" id="CAH1850535.1"/>
    </source>
</evidence>
<sequence length="85" mass="9696">MIKLTDIQIQPLQKQGERTHQHFDDFLLSDSIQPSKKALAQALLTALDLGVLESVQGQERNPTLQATFTQDNQRFHLKARIQVED</sequence>
<accession>A0ABM9CZV6</accession>
<dbReference type="Proteomes" id="UP000838102">
    <property type="component" value="Unassembled WGS sequence"/>
</dbReference>
<dbReference type="EMBL" id="CAKOEU010000001">
    <property type="protein sequence ID" value="CAH1850535.1"/>
    <property type="molecule type" value="Genomic_DNA"/>
</dbReference>
<name>A0ABM9CZV6_9LACO</name>
<protein>
    <submittedName>
        <fullName evidence="1">Uncharacterized protein</fullName>
    </submittedName>
</protein>
<evidence type="ECO:0000313" key="2">
    <source>
        <dbReference type="Proteomes" id="UP000838102"/>
    </source>
</evidence>
<comment type="caution">
    <text evidence="1">The sequence shown here is derived from an EMBL/GenBank/DDBJ whole genome shotgun (WGS) entry which is preliminary data.</text>
</comment>
<dbReference type="RefSeq" id="WP_248705617.1">
    <property type="nucleotide sequence ID" value="NZ_CAKOET010000001.1"/>
</dbReference>
<keyword evidence="2" id="KW-1185">Reference proteome</keyword>
<organism evidence="1 2">
    <name type="scientific">Convivina praedatoris</name>
    <dbReference type="NCBI Taxonomy" id="2880963"/>
    <lineage>
        <taxon>Bacteria</taxon>
        <taxon>Bacillati</taxon>
        <taxon>Bacillota</taxon>
        <taxon>Bacilli</taxon>
        <taxon>Lactobacillales</taxon>
        <taxon>Lactobacillaceae</taxon>
        <taxon>Convivina</taxon>
    </lineage>
</organism>
<reference evidence="1" key="1">
    <citation type="submission" date="2022-03" db="EMBL/GenBank/DDBJ databases">
        <authorList>
            <person name="Hettiarachchi G."/>
        </authorList>
    </citation>
    <scope>NUCLEOTIDE SEQUENCE</scope>
    <source>
        <strain evidence="1">LMG 32447</strain>
    </source>
</reference>